<dbReference type="Gene3D" id="1.20.1250.20">
    <property type="entry name" value="MFS general substrate transporter like domains"/>
    <property type="match status" value="1"/>
</dbReference>
<keyword evidence="4 6" id="KW-1133">Transmembrane helix</keyword>
<evidence type="ECO:0000256" key="5">
    <source>
        <dbReference type="ARBA" id="ARBA00023136"/>
    </source>
</evidence>
<accession>H8G6N6</accession>
<evidence type="ECO:0000256" key="2">
    <source>
        <dbReference type="ARBA" id="ARBA00022475"/>
    </source>
</evidence>
<feature type="transmembrane region" description="Helical" evidence="6">
    <location>
        <begin position="225"/>
        <end position="247"/>
    </location>
</feature>
<dbReference type="EMBL" id="CM001466">
    <property type="protein sequence ID" value="EHY90306.1"/>
    <property type="molecule type" value="Genomic_DNA"/>
</dbReference>
<gene>
    <name evidence="8" type="ORF">SacazDRAFT_03433</name>
</gene>
<feature type="transmembrane region" description="Helical" evidence="6">
    <location>
        <begin position="351"/>
        <end position="370"/>
    </location>
</feature>
<dbReference type="CDD" id="cd06173">
    <property type="entry name" value="MFS_MefA_like"/>
    <property type="match status" value="1"/>
</dbReference>
<dbReference type="InterPro" id="IPR036259">
    <property type="entry name" value="MFS_trans_sf"/>
</dbReference>
<dbReference type="SUPFAM" id="SSF103473">
    <property type="entry name" value="MFS general substrate transporter"/>
    <property type="match status" value="1"/>
</dbReference>
<feature type="transmembrane region" description="Helical" evidence="6">
    <location>
        <begin position="172"/>
        <end position="193"/>
    </location>
</feature>
<feature type="non-terminal residue" evidence="8">
    <location>
        <position position="444"/>
    </location>
</feature>
<keyword evidence="3 6" id="KW-0812">Transmembrane</keyword>
<evidence type="ECO:0000313" key="9">
    <source>
        <dbReference type="Proteomes" id="UP000004705"/>
    </source>
</evidence>
<reference evidence="8 9" key="1">
    <citation type="journal article" date="2012" name="Stand. Genomic Sci.">
        <title>Genome sequence of the soil bacterium Saccharomonospora azurea type strain (NA-128(T)).</title>
        <authorList>
            <person name="Klenk H.P."/>
            <person name="Held B."/>
            <person name="Lucas S."/>
            <person name="Lapidus A."/>
            <person name="Copeland A."/>
            <person name="Hammon N."/>
            <person name="Pitluck S."/>
            <person name="Goodwin L.A."/>
            <person name="Han C."/>
            <person name="Tapia R."/>
            <person name="Brambilla E.M."/>
            <person name="Potter G."/>
            <person name="Land M."/>
            <person name="Ivanova N."/>
            <person name="Rohde M."/>
            <person name="Goker M."/>
            <person name="Detter J.C."/>
            <person name="Kyrpides N.C."/>
            <person name="Woyke T."/>
        </authorList>
    </citation>
    <scope>NUCLEOTIDE SEQUENCE [LARGE SCALE GENOMIC DNA]</scope>
    <source>
        <strain evidence="8 9">NA-128</strain>
    </source>
</reference>
<feature type="transmembrane region" description="Helical" evidence="6">
    <location>
        <begin position="382"/>
        <end position="401"/>
    </location>
</feature>
<dbReference type="Proteomes" id="UP000004705">
    <property type="component" value="Chromosome"/>
</dbReference>
<keyword evidence="2" id="KW-1003">Cell membrane</keyword>
<dbReference type="PANTHER" id="PTHR23513:SF18">
    <property type="entry name" value="INTEGRAL MEMBRANE PROTEIN"/>
    <property type="match status" value="1"/>
</dbReference>
<feature type="transmembrane region" description="Helical" evidence="6">
    <location>
        <begin position="259"/>
        <end position="277"/>
    </location>
</feature>
<evidence type="ECO:0000256" key="3">
    <source>
        <dbReference type="ARBA" id="ARBA00022692"/>
    </source>
</evidence>
<comment type="subcellular location">
    <subcellularLocation>
        <location evidence="1">Cell membrane</location>
        <topology evidence="1">Multi-pass membrane protein</topology>
    </subcellularLocation>
</comment>
<dbReference type="PROSITE" id="PS50850">
    <property type="entry name" value="MFS"/>
    <property type="match status" value="1"/>
</dbReference>
<feature type="domain" description="Major facilitator superfamily (MFS) profile" evidence="7">
    <location>
        <begin position="1"/>
        <end position="405"/>
    </location>
</feature>
<feature type="transmembrane region" description="Helical" evidence="6">
    <location>
        <begin position="314"/>
        <end position="339"/>
    </location>
</feature>
<dbReference type="AlphaFoldDB" id="H8G6N6"/>
<dbReference type="Pfam" id="PF07690">
    <property type="entry name" value="MFS_1"/>
    <property type="match status" value="1"/>
</dbReference>
<feature type="transmembrane region" description="Helical" evidence="6">
    <location>
        <begin position="21"/>
        <end position="44"/>
    </location>
</feature>
<evidence type="ECO:0000256" key="4">
    <source>
        <dbReference type="ARBA" id="ARBA00022989"/>
    </source>
</evidence>
<keyword evidence="9" id="KW-1185">Reference proteome</keyword>
<dbReference type="RefSeq" id="WP_005443611.1">
    <property type="nucleotide sequence ID" value="NZ_CM001466.1"/>
</dbReference>
<evidence type="ECO:0000256" key="1">
    <source>
        <dbReference type="ARBA" id="ARBA00004651"/>
    </source>
</evidence>
<dbReference type="HOGENOM" id="CLU_034180_7_1_11"/>
<sequence length="444" mass="46894">MIRREPPPRRSLWANTDYRRLYGAQVVALFGTGLTTVALGLLAYDLAGSRAGAVLGTALAIKMVTYVTVAPLAGAVADRVPRRRLLVALDVVRASVVVALPFVTEIWQVYLLVLVLQSASAAFTPTFQAVLPDLLPDERDYTRALSASQLAVTMETLLSPALAAALLSVLSFHWLFTGTTAGFLGSALLVLSARIPLARPSAREGLWDRLASGTRIFLTTPRLRGVLALDLAVAGVGALVVVNTVNYVRDVLGRPDADVALLLGAHGAGTLLVASAMPTVLERLPERSVMLLGAGALGTGSLAAVALSTTEGSWPAALAIWAVIGTGSGLVLTPVGRVLRRSAHEADRPAVFAAQFSLSHACWLVSYPVAGWLVTASGFTRGWLVLSGLTVLGSLAAIRLWPRRDPRALRHVHVDLPDGHEHLADAEPTGDGGWRHTHAFTIDA</sequence>
<dbReference type="InterPro" id="IPR011701">
    <property type="entry name" value="MFS"/>
</dbReference>
<dbReference type="InterPro" id="IPR020846">
    <property type="entry name" value="MFS_dom"/>
</dbReference>
<evidence type="ECO:0000313" key="8">
    <source>
        <dbReference type="EMBL" id="EHY90306.1"/>
    </source>
</evidence>
<keyword evidence="5 6" id="KW-0472">Membrane</keyword>
<dbReference type="GO" id="GO:0022857">
    <property type="term" value="F:transmembrane transporter activity"/>
    <property type="evidence" value="ECO:0007669"/>
    <property type="project" value="InterPro"/>
</dbReference>
<evidence type="ECO:0000256" key="6">
    <source>
        <dbReference type="SAM" id="Phobius"/>
    </source>
</evidence>
<proteinExistence type="predicted"/>
<dbReference type="PANTHER" id="PTHR23513">
    <property type="entry name" value="INTEGRAL MEMBRANE EFFLUX PROTEIN-RELATED"/>
    <property type="match status" value="1"/>
</dbReference>
<feature type="transmembrane region" description="Helical" evidence="6">
    <location>
        <begin position="289"/>
        <end position="308"/>
    </location>
</feature>
<organism evidence="8 9">
    <name type="scientific">Saccharomonospora azurea NA-128</name>
    <dbReference type="NCBI Taxonomy" id="882081"/>
    <lineage>
        <taxon>Bacteria</taxon>
        <taxon>Bacillati</taxon>
        <taxon>Actinomycetota</taxon>
        <taxon>Actinomycetes</taxon>
        <taxon>Pseudonocardiales</taxon>
        <taxon>Pseudonocardiaceae</taxon>
        <taxon>Saccharomonospora</taxon>
    </lineage>
</organism>
<protein>
    <submittedName>
        <fullName evidence="8">Arabinose efflux permease family protein</fullName>
    </submittedName>
</protein>
<feature type="transmembrane region" description="Helical" evidence="6">
    <location>
        <begin position="50"/>
        <end position="73"/>
    </location>
</feature>
<evidence type="ECO:0000259" key="7">
    <source>
        <dbReference type="PROSITE" id="PS50850"/>
    </source>
</evidence>
<dbReference type="GO" id="GO:0005886">
    <property type="term" value="C:plasma membrane"/>
    <property type="evidence" value="ECO:0007669"/>
    <property type="project" value="UniProtKB-SubCell"/>
</dbReference>
<name>H8G6N6_9PSEU</name>